<dbReference type="Pfam" id="PF09045">
    <property type="entry name" value="L27_2"/>
    <property type="match status" value="1"/>
</dbReference>
<dbReference type="SMART" id="SM00569">
    <property type="entry name" value="L27"/>
    <property type="match status" value="1"/>
</dbReference>
<evidence type="ECO:0000256" key="7">
    <source>
        <dbReference type="ARBA" id="ARBA00022949"/>
    </source>
</evidence>
<dbReference type="Proteomes" id="UP000694562">
    <property type="component" value="Unplaced"/>
</dbReference>
<evidence type="ECO:0000256" key="2">
    <source>
        <dbReference type="ARBA" id="ARBA00004435"/>
    </source>
</evidence>
<evidence type="ECO:0000259" key="11">
    <source>
        <dbReference type="PROSITE" id="PS51022"/>
    </source>
</evidence>
<dbReference type="CDD" id="cd06671">
    <property type="entry name" value="PDZ7_MUPP1-PD6_PATJ-like"/>
    <property type="match status" value="1"/>
</dbReference>
<dbReference type="FunFam" id="2.30.42.10:FF:000125">
    <property type="entry name" value="PATJ, crumbs cell polarity complex component"/>
    <property type="match status" value="1"/>
</dbReference>
<dbReference type="InterPro" id="IPR001478">
    <property type="entry name" value="PDZ"/>
</dbReference>
<dbReference type="InterPro" id="IPR036892">
    <property type="entry name" value="L27_dom_sf"/>
</dbReference>
<dbReference type="Ensembl" id="ENSFTIT00000024973.1">
    <property type="protein sequence ID" value="ENSFTIP00000023962.1"/>
    <property type="gene ID" value="ENSFTIG00000015179.1"/>
</dbReference>
<keyword evidence="5" id="KW-0597">Phosphoprotein</keyword>
<dbReference type="PROSITE" id="PS50106">
    <property type="entry name" value="PDZ"/>
    <property type="match status" value="8"/>
</dbReference>
<dbReference type="CDD" id="cd06667">
    <property type="entry name" value="PDZ2_MUPP1-like"/>
    <property type="match status" value="1"/>
</dbReference>
<dbReference type="PROSITE" id="PS51022">
    <property type="entry name" value="L27"/>
    <property type="match status" value="1"/>
</dbReference>
<evidence type="ECO:0000256" key="8">
    <source>
        <dbReference type="ARBA" id="ARBA00023136"/>
    </source>
</evidence>
<keyword evidence="7" id="KW-0965">Cell junction</keyword>
<evidence type="ECO:0000313" key="12">
    <source>
        <dbReference type="Ensembl" id="ENSFTIP00000023962.1"/>
    </source>
</evidence>
<dbReference type="InterPro" id="IPR004172">
    <property type="entry name" value="L27_dom"/>
</dbReference>
<dbReference type="SMART" id="SM00228">
    <property type="entry name" value="PDZ"/>
    <property type="match status" value="8"/>
</dbReference>
<reference evidence="12" key="2">
    <citation type="submission" date="2025-09" db="UniProtKB">
        <authorList>
            <consortium name="Ensembl"/>
        </authorList>
    </citation>
    <scope>IDENTIFICATION</scope>
</reference>
<dbReference type="FunFam" id="2.30.42.10:FF:000051">
    <property type="entry name" value="Multiple PDZ domain protein isoform X1"/>
    <property type="match status" value="1"/>
</dbReference>
<dbReference type="SUPFAM" id="SSF50156">
    <property type="entry name" value="PDZ domain-like"/>
    <property type="match status" value="8"/>
</dbReference>
<accession>A0A8C4V819</accession>
<dbReference type="Gene3D" id="2.30.42.10">
    <property type="match status" value="8"/>
</dbReference>
<dbReference type="InterPro" id="IPR051342">
    <property type="entry name" value="PDZ_scaffold"/>
</dbReference>
<feature type="domain" description="PDZ" evidence="10">
    <location>
        <begin position="540"/>
        <end position="626"/>
    </location>
</feature>
<proteinExistence type="predicted"/>
<feature type="region of interest" description="Disordered" evidence="9">
    <location>
        <begin position="460"/>
        <end position="508"/>
    </location>
</feature>
<feature type="domain" description="PDZ" evidence="10">
    <location>
        <begin position="672"/>
        <end position="745"/>
    </location>
</feature>
<dbReference type="GO" id="GO:0005923">
    <property type="term" value="C:bicellular tight junction"/>
    <property type="evidence" value="ECO:0007669"/>
    <property type="project" value="UniProtKB-SubCell"/>
</dbReference>
<sequence length="1298" mass="143413">MPENPAADKQQVLQILDRLQAKLREKRDSQHNENLTVLRNTLRSPLFNQILTLQQSIKQLKEQLNYMPPDRSVDFDFTRRGVLVFADKSVAAGSVHTPCSSPEAKASTFTPNLGVNEFNLIIKQMAKGRQIESIKIEKPSVGGLGFSVIALKNHSLGEVGIFVKEVQPGSIADRDQRLKENDHILAINCTPLDQNISHQHAIALLQQSTGSLHLVVAREPGHGNSGTSAVLLNDINPPETIHWGHVEDIELINDGSGLGFGIVGGKSSGVVVRTIVPGGLADRDGRLQTGDHILQIGGTNVQGMTSEQVAQVLRNCGNSVRMIVARDPKCEIMETPPAPVSWPVTLPSIIFPFFLYDNAKLFETYDVELIKKNGQSLGITIVGYAGTSDVEPSGIFVKNIIPGSAADHNGQIHVHDKIVAVDGVNIQDYTNQEVVEALRNTGQTVRLTLLRRKPTISSERPTVPVFVSPGAVGTETSVDTKNEENQEQKDNPQTEKKQSLDKTGRVPLPPVRELKSKWENLLGPEYEVMVVNVDMPITDDSELQKYSKLLPIHTLRLGVELDTFDGHHYISSVASDGPAATLGILQLEDELLEVNGVQLYGKSRREAITFLKEVPPPFTLVCCRRLFDDGSESLVDEPTVGVSLPGQKVDFSYINPDEEEGELALWSPDVKIIELEKDKCGLGFSILDYQDPLDPTRTAIVISSLVAGGVAERGGELLPGDRLVFVNEKYLDSATLAEAVEVLKSVPPGTVSLGICKPLVVRTDFNFFSVLFYDVPGSPEPIDNINFSIILEAPQGFRDETPFKEELVDEPSLDLGRSFQLAKNDNEYEKESWEMHEFLKPKPEEKDEEREMLVDDEYEEDSDFLKYNASCGQKATSERNLDTEQWAKQLETTEIQDLRSSVNSSPKQSLEYLLNKDQMVRDVLSVSVMYPDHGTHTSSELPEREEGEGEETPNFSHWGPPRTVEIFRDPHVSLGISIVGGQTVIKRLKNGEELKGIFIKQVLEDSPAGRTKALKTGDKILEVSGIDLQNATHEEAVEAIKNAGNPVVFVVQGLSNIPKVSLFLFLFQNLINRKYGAPPPMKLPPPYRALERLHAEEANMNEEEDEDSCAEKKIRQRYADLPGELHIIELEKDKNGLGLSLAGNKDRSRMSIFVVGINPDGPAGQDGRMHIGDELLEINNQVLYGRSHQNASAIIKTAPSKFSSKHLFEMTIEISKGRSGLGLSIVGGKDTPLVNGIDLRNASHEEAITALRQTPQKVQLVVYRDEAHYKDEENLEIFYVDIQKKTGRGLGLSIAGKR</sequence>
<feature type="domain" description="L27" evidence="11">
    <location>
        <begin position="5"/>
        <end position="65"/>
    </location>
</feature>
<feature type="compositionally biased region" description="Basic and acidic residues" evidence="9">
    <location>
        <begin position="478"/>
        <end position="504"/>
    </location>
</feature>
<dbReference type="CDD" id="cd06672">
    <property type="entry name" value="PDZ8_MUPP1-PDZ7_PATJ-PDZ2_INAD-like"/>
    <property type="match status" value="1"/>
</dbReference>
<feature type="domain" description="PDZ" evidence="10">
    <location>
        <begin position="133"/>
        <end position="220"/>
    </location>
</feature>
<feature type="domain" description="PDZ" evidence="10">
    <location>
        <begin position="1127"/>
        <end position="1201"/>
    </location>
</feature>
<feature type="region of interest" description="Disordered" evidence="9">
    <location>
        <begin position="932"/>
        <end position="961"/>
    </location>
</feature>
<evidence type="ECO:0000313" key="13">
    <source>
        <dbReference type="Proteomes" id="UP000694562"/>
    </source>
</evidence>
<dbReference type="PANTHER" id="PTHR19964">
    <property type="entry name" value="MULTIPLE PDZ DOMAIN PROTEIN"/>
    <property type="match status" value="1"/>
</dbReference>
<feature type="domain" description="PDZ" evidence="10">
    <location>
        <begin position="366"/>
        <end position="453"/>
    </location>
</feature>
<evidence type="ECO:0000259" key="10">
    <source>
        <dbReference type="PROSITE" id="PS50106"/>
    </source>
</evidence>
<dbReference type="CDD" id="cd06669">
    <property type="entry name" value="PDZ5_MUPP1-like"/>
    <property type="match status" value="1"/>
</dbReference>
<keyword evidence="13" id="KW-1185">Reference proteome</keyword>
<dbReference type="GO" id="GO:0016324">
    <property type="term" value="C:apical plasma membrane"/>
    <property type="evidence" value="ECO:0007669"/>
    <property type="project" value="UniProtKB-SubCell"/>
</dbReference>
<name>A0A8C4V819_FALTI</name>
<dbReference type="FunFam" id="2.30.42.10:FF:000070">
    <property type="entry name" value="Multiple PDZ domain protein"/>
    <property type="match status" value="1"/>
</dbReference>
<protein>
    <submittedName>
        <fullName evidence="12">PATJ crumbs cell polarity complex component</fullName>
    </submittedName>
</protein>
<dbReference type="PANTHER" id="PTHR19964:SF11">
    <property type="entry name" value="INAD-LIKE PROTEIN"/>
    <property type="match status" value="1"/>
</dbReference>
<keyword evidence="8" id="KW-0472">Membrane</keyword>
<evidence type="ECO:0000256" key="1">
    <source>
        <dbReference type="ARBA" id="ARBA00004221"/>
    </source>
</evidence>
<evidence type="ECO:0000256" key="5">
    <source>
        <dbReference type="ARBA" id="ARBA00022553"/>
    </source>
</evidence>
<keyword evidence="4" id="KW-1003">Cell membrane</keyword>
<feature type="domain" description="PDZ" evidence="10">
    <location>
        <begin position="963"/>
        <end position="1055"/>
    </location>
</feature>
<dbReference type="GO" id="GO:0005737">
    <property type="term" value="C:cytoplasm"/>
    <property type="evidence" value="ECO:0007669"/>
    <property type="project" value="TreeGrafter"/>
</dbReference>
<evidence type="ECO:0000256" key="6">
    <source>
        <dbReference type="ARBA" id="ARBA00022737"/>
    </source>
</evidence>
<dbReference type="CDD" id="cd06689">
    <property type="entry name" value="PDZ1_MUPP1-like"/>
    <property type="match status" value="1"/>
</dbReference>
<evidence type="ECO:0000256" key="4">
    <source>
        <dbReference type="ARBA" id="ARBA00022475"/>
    </source>
</evidence>
<evidence type="ECO:0000256" key="9">
    <source>
        <dbReference type="SAM" id="MobiDB-lite"/>
    </source>
</evidence>
<dbReference type="SUPFAM" id="SSF101288">
    <property type="entry name" value="L27 domain"/>
    <property type="match status" value="1"/>
</dbReference>
<dbReference type="GO" id="GO:0120192">
    <property type="term" value="P:tight junction assembly"/>
    <property type="evidence" value="ECO:0007669"/>
    <property type="project" value="TreeGrafter"/>
</dbReference>
<reference evidence="12" key="1">
    <citation type="submission" date="2025-08" db="UniProtKB">
        <authorList>
            <consortium name="Ensembl"/>
        </authorList>
    </citation>
    <scope>IDENTIFICATION</scope>
</reference>
<organism evidence="12 13">
    <name type="scientific">Falco tinnunculus</name>
    <name type="common">Common kestrel</name>
    <dbReference type="NCBI Taxonomy" id="100819"/>
    <lineage>
        <taxon>Eukaryota</taxon>
        <taxon>Metazoa</taxon>
        <taxon>Chordata</taxon>
        <taxon>Craniata</taxon>
        <taxon>Vertebrata</taxon>
        <taxon>Euteleostomi</taxon>
        <taxon>Archelosauria</taxon>
        <taxon>Archosauria</taxon>
        <taxon>Dinosauria</taxon>
        <taxon>Saurischia</taxon>
        <taxon>Theropoda</taxon>
        <taxon>Coelurosauria</taxon>
        <taxon>Aves</taxon>
        <taxon>Neognathae</taxon>
        <taxon>Neoaves</taxon>
        <taxon>Telluraves</taxon>
        <taxon>Australaves</taxon>
        <taxon>Falconiformes</taxon>
        <taxon>Falconidae</taxon>
        <taxon>Falco</taxon>
    </lineage>
</organism>
<feature type="domain" description="PDZ" evidence="10">
    <location>
        <begin position="1234"/>
        <end position="1266"/>
    </location>
</feature>
<dbReference type="Gene3D" id="1.20.1440.360">
    <property type="match status" value="1"/>
</dbReference>
<comment type="subcellular location">
    <subcellularLocation>
        <location evidence="1">Apical cell membrane</location>
    </subcellularLocation>
    <subcellularLocation>
        <location evidence="2">Cell junction</location>
        <location evidence="2">Tight junction</location>
    </subcellularLocation>
</comment>
<evidence type="ECO:0000256" key="3">
    <source>
        <dbReference type="ARBA" id="ARBA00022427"/>
    </source>
</evidence>
<feature type="domain" description="PDZ" evidence="10">
    <location>
        <begin position="248"/>
        <end position="328"/>
    </location>
</feature>
<dbReference type="InterPro" id="IPR015132">
    <property type="entry name" value="L27_2"/>
</dbReference>
<dbReference type="Pfam" id="PF00595">
    <property type="entry name" value="PDZ"/>
    <property type="match status" value="6"/>
</dbReference>
<keyword evidence="6" id="KW-0677">Repeat</keyword>
<dbReference type="CDD" id="cd06791">
    <property type="entry name" value="PDZ3_MUPP1-like"/>
    <property type="match status" value="1"/>
</dbReference>
<dbReference type="InterPro" id="IPR036034">
    <property type="entry name" value="PDZ_sf"/>
</dbReference>
<keyword evidence="3" id="KW-0796">Tight junction</keyword>